<keyword evidence="1" id="KW-0677">Repeat</keyword>
<dbReference type="GO" id="GO:0005829">
    <property type="term" value="C:cytosol"/>
    <property type="evidence" value="ECO:0007669"/>
    <property type="project" value="TreeGrafter"/>
</dbReference>
<reference evidence="5" key="1">
    <citation type="submission" date="2022-07" db="EMBL/GenBank/DDBJ databases">
        <authorList>
            <person name="Macas J."/>
            <person name="Novak P."/>
            <person name="Neumann P."/>
        </authorList>
    </citation>
    <scope>NUCLEOTIDE SEQUENCE</scope>
</reference>
<evidence type="ECO:0000313" key="5">
    <source>
        <dbReference type="EMBL" id="CAH9073698.1"/>
    </source>
</evidence>
<dbReference type="GO" id="GO:0051879">
    <property type="term" value="F:Hsp90 protein binding"/>
    <property type="evidence" value="ECO:0007669"/>
    <property type="project" value="InterPro"/>
</dbReference>
<dbReference type="PANTHER" id="PTHR46035">
    <property type="entry name" value="TETRATRICOPEPTIDE REPEAT PROTEIN 4"/>
    <property type="match status" value="1"/>
</dbReference>
<evidence type="ECO:0000313" key="6">
    <source>
        <dbReference type="Proteomes" id="UP001152484"/>
    </source>
</evidence>
<dbReference type="OrthoDB" id="420195at2759"/>
<sequence>MALWMETSSEPKTVSEMVDLDAFTALKESAAVELKEKGNEYVKMGKKHYSDAIDCYTRAINQQALSDSEQSIIFSNRAHTNLLLGNNRRALQDAEEAIKLCPTNIKALYRAAKASFSLGLLVEATSYCKQGLEQSSSNEDLKKLVKQIDVRMAEQERQKAEISKVISYAKCLIAAFDDRKLRIGKEIFQELTRLKRPMLDKNNILHWPVVVLYPEVMSSDLIQDFCEVDRFSAHLDMMFLEDCQPLTWDEGNAYTRDVLEVYYEVGSEIPLPKKELLGYLLEGTAASNLENVGEGDIDTSLDSTSFPTSIGNVSNWVKVDERKTLHDVLKEPNHVIPGIPVFFIVSRKSSFYSTFKSGTWSYQQVA</sequence>
<comment type="caution">
    <text evidence="5">The sequence shown here is derived from an EMBL/GenBank/DDBJ whole genome shotgun (WGS) entry which is preliminary data.</text>
</comment>
<keyword evidence="2" id="KW-0802">TPR repeat</keyword>
<dbReference type="EMBL" id="CAMAPE010000008">
    <property type="protein sequence ID" value="CAH9073698.1"/>
    <property type="molecule type" value="Genomic_DNA"/>
</dbReference>
<protein>
    <recommendedName>
        <fullName evidence="4">Cns1/TTC4 wheel domain-containing protein</fullName>
    </recommendedName>
</protein>
<dbReference type="CDD" id="cd21377">
    <property type="entry name" value="CTWD_Cns1-like"/>
    <property type="match status" value="1"/>
</dbReference>
<evidence type="ECO:0000256" key="3">
    <source>
        <dbReference type="ARBA" id="ARBA00023602"/>
    </source>
</evidence>
<comment type="similarity">
    <text evidence="3">Belongs to the TTC4 family.</text>
</comment>
<organism evidence="5 6">
    <name type="scientific">Cuscuta europaea</name>
    <name type="common">European dodder</name>
    <dbReference type="NCBI Taxonomy" id="41803"/>
    <lineage>
        <taxon>Eukaryota</taxon>
        <taxon>Viridiplantae</taxon>
        <taxon>Streptophyta</taxon>
        <taxon>Embryophyta</taxon>
        <taxon>Tracheophyta</taxon>
        <taxon>Spermatophyta</taxon>
        <taxon>Magnoliopsida</taxon>
        <taxon>eudicotyledons</taxon>
        <taxon>Gunneridae</taxon>
        <taxon>Pentapetalae</taxon>
        <taxon>asterids</taxon>
        <taxon>lamiids</taxon>
        <taxon>Solanales</taxon>
        <taxon>Convolvulaceae</taxon>
        <taxon>Cuscuteae</taxon>
        <taxon>Cuscuta</taxon>
        <taxon>Cuscuta subgen. Cuscuta</taxon>
    </lineage>
</organism>
<dbReference type="SMART" id="SM00028">
    <property type="entry name" value="TPR"/>
    <property type="match status" value="3"/>
</dbReference>
<dbReference type="GO" id="GO:0006457">
    <property type="term" value="P:protein folding"/>
    <property type="evidence" value="ECO:0007669"/>
    <property type="project" value="TreeGrafter"/>
</dbReference>
<dbReference type="PANTHER" id="PTHR46035:SF1">
    <property type="entry name" value="TETRATRICOPEPTIDE REPEAT PROTEIN 4"/>
    <property type="match status" value="1"/>
</dbReference>
<dbReference type="SUPFAM" id="SSF48452">
    <property type="entry name" value="TPR-like"/>
    <property type="match status" value="1"/>
</dbReference>
<dbReference type="GO" id="GO:0030544">
    <property type="term" value="F:Hsp70 protein binding"/>
    <property type="evidence" value="ECO:0007669"/>
    <property type="project" value="TreeGrafter"/>
</dbReference>
<evidence type="ECO:0000259" key="4">
    <source>
        <dbReference type="Pfam" id="PF18972"/>
    </source>
</evidence>
<name>A0A9P1E2C1_CUSEU</name>
<gene>
    <name evidence="5" type="ORF">CEURO_LOCUS4908</name>
</gene>
<dbReference type="Gene3D" id="1.25.40.10">
    <property type="entry name" value="Tetratricopeptide repeat domain"/>
    <property type="match status" value="1"/>
</dbReference>
<dbReference type="GO" id="GO:0005634">
    <property type="term" value="C:nucleus"/>
    <property type="evidence" value="ECO:0007669"/>
    <property type="project" value="TreeGrafter"/>
</dbReference>
<dbReference type="Proteomes" id="UP001152484">
    <property type="component" value="Unassembled WGS sequence"/>
</dbReference>
<dbReference type="AlphaFoldDB" id="A0A9P1E2C1"/>
<keyword evidence="6" id="KW-1185">Reference proteome</keyword>
<evidence type="ECO:0000256" key="2">
    <source>
        <dbReference type="ARBA" id="ARBA00022803"/>
    </source>
</evidence>
<feature type="domain" description="Cns1/TTC4 wheel" evidence="4">
    <location>
        <begin position="200"/>
        <end position="265"/>
    </location>
</feature>
<proteinExistence type="inferred from homology"/>
<dbReference type="InterPro" id="IPR011990">
    <property type="entry name" value="TPR-like_helical_dom_sf"/>
</dbReference>
<evidence type="ECO:0000256" key="1">
    <source>
        <dbReference type="ARBA" id="ARBA00022737"/>
    </source>
</evidence>
<dbReference type="InterPro" id="IPR019734">
    <property type="entry name" value="TPR_rpt"/>
</dbReference>
<dbReference type="InterPro" id="IPR044059">
    <property type="entry name" value="Csn1/TTC4_wheel"/>
</dbReference>
<dbReference type="Pfam" id="PF18972">
    <property type="entry name" value="Wheel"/>
    <property type="match status" value="1"/>
</dbReference>
<accession>A0A9P1E2C1</accession>